<dbReference type="Proteomes" id="UP000184465">
    <property type="component" value="Unassembled WGS sequence"/>
</dbReference>
<name>A0A1M6MYI4_PARC5</name>
<dbReference type="Pfam" id="PF00512">
    <property type="entry name" value="HisKA"/>
    <property type="match status" value="1"/>
</dbReference>
<protein>
    <recommendedName>
        <fullName evidence="3">histidine kinase</fullName>
        <ecNumber evidence="3">2.7.13.3</ecNumber>
    </recommendedName>
</protein>
<dbReference type="SUPFAM" id="SSF47384">
    <property type="entry name" value="Homodimeric domain of signal transducing histidine kinase"/>
    <property type="match status" value="1"/>
</dbReference>
<keyword evidence="4" id="KW-0597">Phosphoprotein</keyword>
<reference evidence="13 14" key="1">
    <citation type="submission" date="2016-11" db="EMBL/GenBank/DDBJ databases">
        <authorList>
            <person name="Jaros S."/>
            <person name="Januszkiewicz K."/>
            <person name="Wedrychowicz H."/>
        </authorList>
    </citation>
    <scope>NUCLEOTIDE SEQUENCE [LARGE SCALE GENOMIC DNA]</scope>
    <source>
        <strain evidence="13 14">DSM 15212</strain>
    </source>
</reference>
<dbReference type="AlphaFoldDB" id="A0A1M6MYI4"/>
<evidence type="ECO:0000256" key="9">
    <source>
        <dbReference type="SAM" id="Coils"/>
    </source>
</evidence>
<dbReference type="GO" id="GO:0004721">
    <property type="term" value="F:phosphoprotein phosphatase activity"/>
    <property type="evidence" value="ECO:0007669"/>
    <property type="project" value="TreeGrafter"/>
</dbReference>
<keyword evidence="6" id="KW-0418">Kinase</keyword>
<dbReference type="InterPro" id="IPR004358">
    <property type="entry name" value="Sig_transdc_His_kin-like_C"/>
</dbReference>
<dbReference type="FunFam" id="3.30.565.10:FF:000006">
    <property type="entry name" value="Sensor histidine kinase WalK"/>
    <property type="match status" value="1"/>
</dbReference>
<dbReference type="SMART" id="SM00387">
    <property type="entry name" value="HATPase_c"/>
    <property type="match status" value="1"/>
</dbReference>
<dbReference type="GO" id="GO:0016036">
    <property type="term" value="P:cellular response to phosphate starvation"/>
    <property type="evidence" value="ECO:0007669"/>
    <property type="project" value="TreeGrafter"/>
</dbReference>
<evidence type="ECO:0000256" key="2">
    <source>
        <dbReference type="ARBA" id="ARBA00004370"/>
    </source>
</evidence>
<dbReference type="Pfam" id="PF02518">
    <property type="entry name" value="HATPase_c"/>
    <property type="match status" value="1"/>
</dbReference>
<dbReference type="Gene3D" id="1.10.287.130">
    <property type="match status" value="1"/>
</dbReference>
<evidence type="ECO:0000259" key="11">
    <source>
        <dbReference type="PROSITE" id="PS50109"/>
    </source>
</evidence>
<dbReference type="PROSITE" id="PS50885">
    <property type="entry name" value="HAMP"/>
    <property type="match status" value="1"/>
</dbReference>
<dbReference type="Pfam" id="PF00672">
    <property type="entry name" value="HAMP"/>
    <property type="match status" value="1"/>
</dbReference>
<dbReference type="SUPFAM" id="SSF158472">
    <property type="entry name" value="HAMP domain-like"/>
    <property type="match status" value="1"/>
</dbReference>
<comment type="catalytic activity">
    <reaction evidence="1">
        <text>ATP + protein L-histidine = ADP + protein N-phospho-L-histidine.</text>
        <dbReference type="EC" id="2.7.13.3"/>
    </reaction>
</comment>
<dbReference type="InterPro" id="IPR003661">
    <property type="entry name" value="HisK_dim/P_dom"/>
</dbReference>
<dbReference type="SMART" id="SM00304">
    <property type="entry name" value="HAMP"/>
    <property type="match status" value="1"/>
</dbReference>
<dbReference type="InterPro" id="IPR036890">
    <property type="entry name" value="HATPase_C_sf"/>
</dbReference>
<sequence>MESYDNQNTYIFPYQIIIDGKEYDSFGIGGFESNEGQYNTIILEDILEDFQTTNVVTGSIDYDFILENSEDIELVKIKGYISSLYIPDEKFYSSLYKEQTLYNNILNLMENKNLSDIFKENELSFYELMDEGTGIKNIIFIKPVDIKNHGQYLFFASTSLQPVDDAIAIIKNYNKYFFLLAFIMVAIAAYFYSKIISRPLIHMKNIACKMANLDFSSECKIDSDDEIGDLANSLNTLSNNLNTSLTQLKEANEKLVDDIERERKQEKIRKEFIANISHELKTPLTIIEGIASGIRDSVYDSHDVYHINSLIEEVNHMNELIFEMLQLSKIEADGYSLNWEIFDISDIVLKVHSKFKKLVKDKNIEVILDLEEVFANGDSKKLEQVITNLYSNAVRYTNEGEKILINIKENEEKIFVFVENTGVNIPENEIEEIWKPFYRIEKSRNRESGGTGLGLQIVKRILEHHKSDFGVKNSNNSVIFYFSLDKHVDARII</sequence>
<dbReference type="PANTHER" id="PTHR45453">
    <property type="entry name" value="PHOSPHATE REGULON SENSOR PROTEIN PHOR"/>
    <property type="match status" value="1"/>
</dbReference>
<dbReference type="EMBL" id="FRAG01000013">
    <property type="protein sequence ID" value="SHJ88515.1"/>
    <property type="molecule type" value="Genomic_DNA"/>
</dbReference>
<keyword evidence="10" id="KW-0812">Transmembrane</keyword>
<feature type="coiled-coil region" evidence="9">
    <location>
        <begin position="234"/>
        <end position="269"/>
    </location>
</feature>
<comment type="subcellular location">
    <subcellularLocation>
        <location evidence="2">Membrane</location>
    </subcellularLocation>
</comment>
<accession>A0A1M6MYI4</accession>
<dbReference type="FunFam" id="1.10.287.130:FF:000001">
    <property type="entry name" value="Two-component sensor histidine kinase"/>
    <property type="match status" value="1"/>
</dbReference>
<dbReference type="Gene3D" id="6.10.340.10">
    <property type="match status" value="1"/>
</dbReference>
<evidence type="ECO:0000256" key="3">
    <source>
        <dbReference type="ARBA" id="ARBA00012438"/>
    </source>
</evidence>
<feature type="domain" description="HAMP" evidence="12">
    <location>
        <begin position="194"/>
        <end position="246"/>
    </location>
</feature>
<keyword evidence="14" id="KW-1185">Reference proteome</keyword>
<evidence type="ECO:0000256" key="7">
    <source>
        <dbReference type="ARBA" id="ARBA00023012"/>
    </source>
</evidence>
<dbReference type="InterPro" id="IPR005467">
    <property type="entry name" value="His_kinase_dom"/>
</dbReference>
<dbReference type="PANTHER" id="PTHR45453:SF3">
    <property type="entry name" value="HISTIDINE KINASE"/>
    <property type="match status" value="1"/>
</dbReference>
<evidence type="ECO:0000256" key="4">
    <source>
        <dbReference type="ARBA" id="ARBA00022553"/>
    </source>
</evidence>
<evidence type="ECO:0000256" key="8">
    <source>
        <dbReference type="ARBA" id="ARBA00023136"/>
    </source>
</evidence>
<gene>
    <name evidence="13" type="ORF">SAMN02745912_01489</name>
</gene>
<dbReference type="InterPro" id="IPR003660">
    <property type="entry name" value="HAMP_dom"/>
</dbReference>
<evidence type="ECO:0000313" key="13">
    <source>
        <dbReference type="EMBL" id="SHJ88515.1"/>
    </source>
</evidence>
<evidence type="ECO:0000313" key="14">
    <source>
        <dbReference type="Proteomes" id="UP000184465"/>
    </source>
</evidence>
<dbReference type="STRING" id="1121301.SAMN02745912_01489"/>
<evidence type="ECO:0000256" key="6">
    <source>
        <dbReference type="ARBA" id="ARBA00022777"/>
    </source>
</evidence>
<keyword evidence="10" id="KW-1133">Transmembrane helix</keyword>
<dbReference type="CDD" id="cd06225">
    <property type="entry name" value="HAMP"/>
    <property type="match status" value="1"/>
</dbReference>
<dbReference type="PRINTS" id="PR00344">
    <property type="entry name" value="BCTRLSENSOR"/>
</dbReference>
<keyword evidence="5" id="KW-0808">Transferase</keyword>
<evidence type="ECO:0000256" key="1">
    <source>
        <dbReference type="ARBA" id="ARBA00000085"/>
    </source>
</evidence>
<keyword evidence="7" id="KW-0902">Two-component regulatory system</keyword>
<feature type="domain" description="Histidine kinase" evidence="11">
    <location>
        <begin position="275"/>
        <end position="488"/>
    </location>
</feature>
<dbReference type="PROSITE" id="PS50109">
    <property type="entry name" value="HIS_KIN"/>
    <property type="match status" value="1"/>
</dbReference>
<proteinExistence type="predicted"/>
<dbReference type="InterPro" id="IPR003594">
    <property type="entry name" value="HATPase_dom"/>
</dbReference>
<dbReference type="GO" id="GO:0005886">
    <property type="term" value="C:plasma membrane"/>
    <property type="evidence" value="ECO:0007669"/>
    <property type="project" value="TreeGrafter"/>
</dbReference>
<dbReference type="GO" id="GO:0000155">
    <property type="term" value="F:phosphorelay sensor kinase activity"/>
    <property type="evidence" value="ECO:0007669"/>
    <property type="project" value="InterPro"/>
</dbReference>
<evidence type="ECO:0000256" key="5">
    <source>
        <dbReference type="ARBA" id="ARBA00022679"/>
    </source>
</evidence>
<dbReference type="CDD" id="cd00082">
    <property type="entry name" value="HisKA"/>
    <property type="match status" value="1"/>
</dbReference>
<feature type="transmembrane region" description="Helical" evidence="10">
    <location>
        <begin position="176"/>
        <end position="193"/>
    </location>
</feature>
<keyword evidence="9" id="KW-0175">Coiled coil</keyword>
<keyword evidence="8 10" id="KW-0472">Membrane</keyword>
<evidence type="ECO:0000256" key="10">
    <source>
        <dbReference type="SAM" id="Phobius"/>
    </source>
</evidence>
<dbReference type="InterPro" id="IPR050351">
    <property type="entry name" value="BphY/WalK/GraS-like"/>
</dbReference>
<dbReference type="EC" id="2.7.13.3" evidence="3"/>
<evidence type="ECO:0000259" key="12">
    <source>
        <dbReference type="PROSITE" id="PS50885"/>
    </source>
</evidence>
<dbReference type="SUPFAM" id="SSF55874">
    <property type="entry name" value="ATPase domain of HSP90 chaperone/DNA topoisomerase II/histidine kinase"/>
    <property type="match status" value="1"/>
</dbReference>
<dbReference type="SMART" id="SM00388">
    <property type="entry name" value="HisKA"/>
    <property type="match status" value="1"/>
</dbReference>
<dbReference type="Gene3D" id="3.30.565.10">
    <property type="entry name" value="Histidine kinase-like ATPase, C-terminal domain"/>
    <property type="match status" value="1"/>
</dbReference>
<organism evidence="13 14">
    <name type="scientific">Paramaledivibacter caminithermalis (strain DSM 15212 / CIP 107654 / DViRD3)</name>
    <name type="common">Clostridium caminithermale</name>
    <dbReference type="NCBI Taxonomy" id="1121301"/>
    <lineage>
        <taxon>Bacteria</taxon>
        <taxon>Bacillati</taxon>
        <taxon>Bacillota</taxon>
        <taxon>Clostridia</taxon>
        <taxon>Peptostreptococcales</taxon>
        <taxon>Caminicellaceae</taxon>
        <taxon>Paramaledivibacter</taxon>
    </lineage>
</organism>
<dbReference type="InterPro" id="IPR036097">
    <property type="entry name" value="HisK_dim/P_sf"/>
</dbReference>